<feature type="transmembrane region" description="Helical" evidence="9">
    <location>
        <begin position="236"/>
        <end position="258"/>
    </location>
</feature>
<comment type="subcellular location">
    <subcellularLocation>
        <location evidence="1">Cell membrane</location>
        <topology evidence="1">Multi-pass membrane protein</topology>
    </subcellularLocation>
</comment>
<feature type="transmembrane region" description="Helical" evidence="9">
    <location>
        <begin position="113"/>
        <end position="134"/>
    </location>
</feature>
<dbReference type="EMBL" id="JQ844245">
    <property type="protein sequence ID" value="AGS53702.1"/>
    <property type="molecule type" value="Genomic_DNA"/>
</dbReference>
<feature type="transmembrane region" description="Helical" evidence="9">
    <location>
        <begin position="146"/>
        <end position="176"/>
    </location>
</feature>
<dbReference type="InterPro" id="IPR003342">
    <property type="entry name" value="ArnT-like_N"/>
</dbReference>
<protein>
    <submittedName>
        <fullName evidence="11">Polymyxin resistance protein ArnT</fullName>
    </submittedName>
</protein>
<dbReference type="GO" id="GO:0000030">
    <property type="term" value="F:mannosyltransferase activity"/>
    <property type="evidence" value="ECO:0007669"/>
    <property type="project" value="InterPro"/>
</dbReference>
<dbReference type="GO" id="GO:0009103">
    <property type="term" value="P:lipopolysaccharide biosynthetic process"/>
    <property type="evidence" value="ECO:0007669"/>
    <property type="project" value="TreeGrafter"/>
</dbReference>
<feature type="transmembrane region" description="Helical" evidence="9">
    <location>
        <begin position="290"/>
        <end position="312"/>
    </location>
</feature>
<keyword evidence="4" id="KW-0808">Transferase</keyword>
<evidence type="ECO:0000256" key="1">
    <source>
        <dbReference type="ARBA" id="ARBA00004651"/>
    </source>
</evidence>
<feature type="transmembrane region" description="Helical" evidence="9">
    <location>
        <begin position="196"/>
        <end position="229"/>
    </location>
</feature>
<feature type="transmembrane region" description="Helical" evidence="9">
    <location>
        <begin position="416"/>
        <end position="433"/>
    </location>
</feature>
<keyword evidence="3" id="KW-0328">Glycosyltransferase</keyword>
<evidence type="ECO:0000256" key="4">
    <source>
        <dbReference type="ARBA" id="ARBA00022679"/>
    </source>
</evidence>
<evidence type="ECO:0000256" key="8">
    <source>
        <dbReference type="SAM" id="MobiDB-lite"/>
    </source>
</evidence>
<feature type="region of interest" description="Disordered" evidence="8">
    <location>
        <begin position="1"/>
        <end position="30"/>
    </location>
</feature>
<evidence type="ECO:0000313" key="11">
    <source>
        <dbReference type="EMBL" id="AGS53702.1"/>
    </source>
</evidence>
<keyword evidence="7 9" id="KW-0472">Membrane</keyword>
<feature type="transmembrane region" description="Helical" evidence="9">
    <location>
        <begin position="37"/>
        <end position="56"/>
    </location>
</feature>
<feature type="transmembrane region" description="Helical" evidence="9">
    <location>
        <begin position="445"/>
        <end position="464"/>
    </location>
</feature>
<dbReference type="PANTHER" id="PTHR33908">
    <property type="entry name" value="MANNOSYLTRANSFERASE YKCB-RELATED"/>
    <property type="match status" value="1"/>
</dbReference>
<evidence type="ECO:0000256" key="9">
    <source>
        <dbReference type="SAM" id="Phobius"/>
    </source>
</evidence>
<keyword evidence="5 9" id="KW-0812">Transmembrane</keyword>
<dbReference type="PANTHER" id="PTHR33908:SF3">
    <property type="entry name" value="UNDECAPRENYL PHOSPHATE-ALPHA-4-AMINO-4-DEOXY-L-ARABINOSE ARABINOSYL TRANSFERASE"/>
    <property type="match status" value="1"/>
</dbReference>
<evidence type="ECO:0000256" key="6">
    <source>
        <dbReference type="ARBA" id="ARBA00022989"/>
    </source>
</evidence>
<dbReference type="Pfam" id="PF02366">
    <property type="entry name" value="PMT"/>
    <property type="match status" value="1"/>
</dbReference>
<dbReference type="GO" id="GO:0006493">
    <property type="term" value="P:protein O-linked glycosylation"/>
    <property type="evidence" value="ECO:0007669"/>
    <property type="project" value="InterPro"/>
</dbReference>
<feature type="domain" description="ArnT-like N-terminal" evidence="10">
    <location>
        <begin position="64"/>
        <end position="267"/>
    </location>
</feature>
<keyword evidence="6 9" id="KW-1133">Transmembrane helix</keyword>
<proteinExistence type="predicted"/>
<sequence>MHATVKRIHPVESDHAMSDPSVPEPSADPSGRRAGRAAVWLPLALLALAYFAPLGWRPLIIPDEARYAEIPRAMLDSGDWLALRFCELDYYEKPPLGYWLNACSIAVFGRNPFAVRFPTALAAFAAAAAVFALLRRPGEEAARPGLAAVIHLSLPLVAVMGTFAALDSMFAAFVALSMGALYRAETARDRRPRLAWSAAAGAAAGLAFLTKGFVAFVIPALTAVAWLAWEKRFRRCLTVWIVPMAAAALVCLPAGIAIHRHNPDFWRHFVFVEHIERFLRPEGGQHPEPFWYFAPVLAGGLAIWCVAIPRLFRNARARARGGDPLTRFCAGWFAASFLFFSACGGKLPSYLLPCMPPLAVMLSDAMAAPDPRKDWRRLARAAALLLLAALIGAFIWAHYLQKDRVLDWTAMPRLEAAAFAAAGLGLAACAWMAGRADNARGGVAAAAWLSAAAVPVLLAASVFFPKPVAERKSASELLAWALERLPPGALLLADRNAMPLAYWHFRPALSYAAGGRPEERYAGRTLMDRPRFLFGLGELEYGYRREMLKSPSLELALADSRAVIDRIREALRAGRPVGICVRRRDYGKLDLEASGPGAPAEFRATRGYVWALYLPPDEGPR</sequence>
<evidence type="ECO:0000259" key="10">
    <source>
        <dbReference type="Pfam" id="PF02366"/>
    </source>
</evidence>
<evidence type="ECO:0000256" key="7">
    <source>
        <dbReference type="ARBA" id="ARBA00023136"/>
    </source>
</evidence>
<dbReference type="AlphaFoldDB" id="A0A806K1F7"/>
<evidence type="ECO:0000256" key="2">
    <source>
        <dbReference type="ARBA" id="ARBA00022475"/>
    </source>
</evidence>
<dbReference type="GO" id="GO:0005886">
    <property type="term" value="C:plasma membrane"/>
    <property type="evidence" value="ECO:0007669"/>
    <property type="project" value="UniProtKB-SubCell"/>
</dbReference>
<dbReference type="InterPro" id="IPR050297">
    <property type="entry name" value="LipidA_mod_glycosyltrf_83"/>
</dbReference>
<name>A0A806K1F7_9BACT</name>
<reference evidence="11" key="1">
    <citation type="submission" date="2012-03" db="EMBL/GenBank/DDBJ databases">
        <title>Functional metagenomics reveals considerable lignocellulase gene clusters in the gut microbiome of a wood-feeding higher termite.</title>
        <authorList>
            <person name="Liu N."/>
        </authorList>
    </citation>
    <scope>NUCLEOTIDE SEQUENCE</scope>
</reference>
<evidence type="ECO:0000256" key="3">
    <source>
        <dbReference type="ARBA" id="ARBA00022676"/>
    </source>
</evidence>
<accession>A0A806K1F7</accession>
<feature type="transmembrane region" description="Helical" evidence="9">
    <location>
        <begin position="378"/>
        <end position="396"/>
    </location>
</feature>
<organism evidence="11">
    <name type="scientific">uncultured bacterium contig00174</name>
    <dbReference type="NCBI Taxonomy" id="1181596"/>
    <lineage>
        <taxon>Bacteria</taxon>
        <taxon>environmental samples</taxon>
    </lineage>
</organism>
<dbReference type="GO" id="GO:0010041">
    <property type="term" value="P:response to iron(III) ion"/>
    <property type="evidence" value="ECO:0007669"/>
    <property type="project" value="TreeGrafter"/>
</dbReference>
<evidence type="ECO:0000256" key="5">
    <source>
        <dbReference type="ARBA" id="ARBA00022692"/>
    </source>
</evidence>
<keyword evidence="2" id="KW-1003">Cell membrane</keyword>
<dbReference type="GO" id="GO:0016763">
    <property type="term" value="F:pentosyltransferase activity"/>
    <property type="evidence" value="ECO:0007669"/>
    <property type="project" value="TreeGrafter"/>
</dbReference>